<evidence type="ECO:0000313" key="4">
    <source>
        <dbReference type="EMBL" id="MDA0159939.1"/>
    </source>
</evidence>
<dbReference type="Gene3D" id="1.10.10.10">
    <property type="entry name" value="Winged helix-like DNA-binding domain superfamily/Winged helix DNA-binding domain"/>
    <property type="match status" value="1"/>
</dbReference>
<evidence type="ECO:0000256" key="1">
    <source>
        <dbReference type="ARBA" id="ARBA00022741"/>
    </source>
</evidence>
<evidence type="ECO:0000259" key="3">
    <source>
        <dbReference type="PROSITE" id="PS50043"/>
    </source>
</evidence>
<keyword evidence="2" id="KW-0067">ATP-binding</keyword>
<dbReference type="Gene3D" id="3.40.50.300">
    <property type="entry name" value="P-loop containing nucleotide triphosphate hydrolases"/>
    <property type="match status" value="1"/>
</dbReference>
<dbReference type="EMBL" id="JAPDOD010000004">
    <property type="protein sequence ID" value="MDA0159939.1"/>
    <property type="molecule type" value="Genomic_DNA"/>
</dbReference>
<dbReference type="CDD" id="cd06170">
    <property type="entry name" value="LuxR_C_like"/>
    <property type="match status" value="1"/>
</dbReference>
<dbReference type="GO" id="GO:0005737">
    <property type="term" value="C:cytoplasm"/>
    <property type="evidence" value="ECO:0007669"/>
    <property type="project" value="TreeGrafter"/>
</dbReference>
<dbReference type="AlphaFoldDB" id="A0A9X3MPD3"/>
<comment type="caution">
    <text evidence="4">The sequence shown here is derived from an EMBL/GenBank/DDBJ whole genome shotgun (WGS) entry which is preliminary data.</text>
</comment>
<dbReference type="Proteomes" id="UP001149140">
    <property type="component" value="Unassembled WGS sequence"/>
</dbReference>
<keyword evidence="5" id="KW-1185">Reference proteome</keyword>
<dbReference type="PRINTS" id="PR00038">
    <property type="entry name" value="HTHLUXR"/>
</dbReference>
<reference evidence="4" key="1">
    <citation type="submission" date="2022-10" db="EMBL/GenBank/DDBJ databases">
        <title>The WGS of Solirubrobacter ginsenosidimutans DSM 21036.</title>
        <authorList>
            <person name="Jiang Z."/>
        </authorList>
    </citation>
    <scope>NUCLEOTIDE SEQUENCE</scope>
    <source>
        <strain evidence="4">DSM 21036</strain>
    </source>
</reference>
<dbReference type="Pfam" id="PF13191">
    <property type="entry name" value="AAA_16"/>
    <property type="match status" value="1"/>
</dbReference>
<sequence>MLRGRRNECAALDRVLDELRRGHSAVLVLRGQTGIGKSALLDYAAHAATDARVARAAGVDSEMELAFAGLHQLCGPMLDRLDRLPPPQREALDTVFGLSNGRGADRFLIGLATLSLFSEMAAEQPLVCVIDDAQWLDRASLDTLAFVARRLYAESVALILATRAPADELSGLPELVVEGLRDEDAGALLDSVVGKALDERVRDRILAETAGNPLALLELPRGLTAAELAGGFALPTAPLSGRIEASFRQRIASLPADTRQLVLAAAAEPTGDAALLWRACAGLGIDAGAAAPAEAAELFRLGARVEFFHPLVRSAVYGGATAQERRAVHGALADATDPEHDPDRRAWHRAQAAWGANEDVAAQLERSASRAHARGGLAAAAAFLERATALTADPARRTERALAAAQAEHDAGAADAATRLLAIAGLGPLNELQLARADRLRARLAFAQRRGADAPPLLMLAARRLEPLDPALARETYTEALGAALTTGQREWLEAAMQAVIAAPPPPRAVELVLTGQALAIIDSPAAALPMLRRALDAFRNETLTGEDQLRGLAYASLVALNLWDDESWHVLSTRHVALARESGALTVLPAALEMHAAYLITAGEFAGAQLELDEADALAEATRSAPLTDATLLLHGWRGDEAAARARIEAAIADAAERGEETTITLAEYAAAVLYNGLGRHDAALAAARRSSEHHPGGVYAKALIELVEAAARDRDTESAAIALERLREATGPSGTDWGLGVEARSSALLRQGAAAEACYREAVERLSRTHVRGELARAHLVYGEWLRRSRRRLDARTHLRTAHELFTAMGAAAFADRAARELLATGETARKRRVGTADELTAQEAQVARMARQGLSNPEIAARLFISPRTVQFHLHKVFGKLEISSRSQLEFVLPFD</sequence>
<protein>
    <submittedName>
        <fullName evidence="4">LuxR family transcriptional regulator</fullName>
    </submittedName>
</protein>
<feature type="domain" description="HTH luxR-type" evidence="3">
    <location>
        <begin position="835"/>
        <end position="899"/>
    </location>
</feature>
<dbReference type="GO" id="GO:0006355">
    <property type="term" value="P:regulation of DNA-templated transcription"/>
    <property type="evidence" value="ECO:0007669"/>
    <property type="project" value="InterPro"/>
</dbReference>
<keyword evidence="1" id="KW-0547">Nucleotide-binding</keyword>
<dbReference type="PANTHER" id="PTHR16305:SF35">
    <property type="entry name" value="TRANSCRIPTIONAL ACTIVATOR DOMAIN"/>
    <property type="match status" value="1"/>
</dbReference>
<dbReference type="SUPFAM" id="SSF52540">
    <property type="entry name" value="P-loop containing nucleoside triphosphate hydrolases"/>
    <property type="match status" value="1"/>
</dbReference>
<organism evidence="4 5">
    <name type="scientific">Solirubrobacter ginsenosidimutans</name>
    <dbReference type="NCBI Taxonomy" id="490573"/>
    <lineage>
        <taxon>Bacteria</taxon>
        <taxon>Bacillati</taxon>
        <taxon>Actinomycetota</taxon>
        <taxon>Thermoleophilia</taxon>
        <taxon>Solirubrobacterales</taxon>
        <taxon>Solirubrobacteraceae</taxon>
        <taxon>Solirubrobacter</taxon>
    </lineage>
</organism>
<dbReference type="InterPro" id="IPR000792">
    <property type="entry name" value="Tscrpt_reg_LuxR_C"/>
</dbReference>
<accession>A0A9X3MPD3</accession>
<dbReference type="PROSITE" id="PS50043">
    <property type="entry name" value="HTH_LUXR_2"/>
    <property type="match status" value="1"/>
</dbReference>
<dbReference type="RefSeq" id="WP_270038710.1">
    <property type="nucleotide sequence ID" value="NZ_JAPDOD010000004.1"/>
</dbReference>
<dbReference type="SUPFAM" id="SSF46894">
    <property type="entry name" value="C-terminal effector domain of the bipartite response regulators"/>
    <property type="match status" value="1"/>
</dbReference>
<proteinExistence type="predicted"/>
<dbReference type="InterPro" id="IPR041664">
    <property type="entry name" value="AAA_16"/>
</dbReference>
<evidence type="ECO:0000313" key="5">
    <source>
        <dbReference type="Proteomes" id="UP001149140"/>
    </source>
</evidence>
<dbReference type="PANTHER" id="PTHR16305">
    <property type="entry name" value="TESTICULAR SOLUBLE ADENYLYL CYCLASE"/>
    <property type="match status" value="1"/>
</dbReference>
<dbReference type="InterPro" id="IPR036388">
    <property type="entry name" value="WH-like_DNA-bd_sf"/>
</dbReference>
<evidence type="ECO:0000256" key="2">
    <source>
        <dbReference type="ARBA" id="ARBA00022840"/>
    </source>
</evidence>
<gene>
    <name evidence="4" type="ORF">OM076_06680</name>
</gene>
<dbReference type="Pfam" id="PF00196">
    <property type="entry name" value="GerE"/>
    <property type="match status" value="1"/>
</dbReference>
<name>A0A9X3MPD3_9ACTN</name>
<dbReference type="InterPro" id="IPR016032">
    <property type="entry name" value="Sig_transdc_resp-reg_C-effctor"/>
</dbReference>
<dbReference type="GO" id="GO:0003677">
    <property type="term" value="F:DNA binding"/>
    <property type="evidence" value="ECO:0007669"/>
    <property type="project" value="InterPro"/>
</dbReference>
<dbReference type="InterPro" id="IPR027417">
    <property type="entry name" value="P-loop_NTPase"/>
</dbReference>
<dbReference type="GO" id="GO:0004016">
    <property type="term" value="F:adenylate cyclase activity"/>
    <property type="evidence" value="ECO:0007669"/>
    <property type="project" value="TreeGrafter"/>
</dbReference>
<dbReference type="SMART" id="SM00421">
    <property type="entry name" value="HTH_LUXR"/>
    <property type="match status" value="1"/>
</dbReference>
<dbReference type="GO" id="GO:0005524">
    <property type="term" value="F:ATP binding"/>
    <property type="evidence" value="ECO:0007669"/>
    <property type="project" value="UniProtKB-KW"/>
</dbReference>